<feature type="region of interest" description="Disordered" evidence="1">
    <location>
        <begin position="36"/>
        <end position="58"/>
    </location>
</feature>
<evidence type="ECO:0000313" key="2">
    <source>
        <dbReference type="EMBL" id="KAK9009685.1"/>
    </source>
</evidence>
<dbReference type="Proteomes" id="UP001396334">
    <property type="component" value="Unassembled WGS sequence"/>
</dbReference>
<accession>A0ABR2R9P7</accession>
<sequence length="187" mass="20907">MEEFECPTGSAVAFNVGITRSLSDFWRWLGRRRSPDIEHGSAISKPTSELFSDEPSMEREQIGSVLVEKMPIRSSHDYGVTESFVSSAPLSPPRSRPRPPPQSHPRPQCSSRPATDQPSREIMEEFECPTESAVALNLGNTRSVSNIWLWRWHWRSAISEPTSELVTAPAPKPATDRPSIEVLGKLL</sequence>
<evidence type="ECO:0000256" key="1">
    <source>
        <dbReference type="SAM" id="MobiDB-lite"/>
    </source>
</evidence>
<evidence type="ECO:0000313" key="3">
    <source>
        <dbReference type="Proteomes" id="UP001396334"/>
    </source>
</evidence>
<feature type="region of interest" description="Disordered" evidence="1">
    <location>
        <begin position="83"/>
        <end position="119"/>
    </location>
</feature>
<comment type="caution">
    <text evidence="2">The sequence shown here is derived from an EMBL/GenBank/DDBJ whole genome shotgun (WGS) entry which is preliminary data.</text>
</comment>
<feature type="compositionally biased region" description="Pro residues" evidence="1">
    <location>
        <begin position="90"/>
        <end position="104"/>
    </location>
</feature>
<proteinExistence type="predicted"/>
<reference evidence="2 3" key="1">
    <citation type="journal article" date="2024" name="G3 (Bethesda)">
        <title>Genome assembly of Hibiscus sabdariffa L. provides insights into metabolisms of medicinal natural products.</title>
        <authorList>
            <person name="Kim T."/>
        </authorList>
    </citation>
    <scope>NUCLEOTIDE SEQUENCE [LARGE SCALE GENOMIC DNA]</scope>
    <source>
        <strain evidence="2">TK-2024</strain>
        <tissue evidence="2">Old leaves</tissue>
    </source>
</reference>
<organism evidence="2 3">
    <name type="scientific">Hibiscus sabdariffa</name>
    <name type="common">roselle</name>
    <dbReference type="NCBI Taxonomy" id="183260"/>
    <lineage>
        <taxon>Eukaryota</taxon>
        <taxon>Viridiplantae</taxon>
        <taxon>Streptophyta</taxon>
        <taxon>Embryophyta</taxon>
        <taxon>Tracheophyta</taxon>
        <taxon>Spermatophyta</taxon>
        <taxon>Magnoliopsida</taxon>
        <taxon>eudicotyledons</taxon>
        <taxon>Gunneridae</taxon>
        <taxon>Pentapetalae</taxon>
        <taxon>rosids</taxon>
        <taxon>malvids</taxon>
        <taxon>Malvales</taxon>
        <taxon>Malvaceae</taxon>
        <taxon>Malvoideae</taxon>
        <taxon>Hibiscus</taxon>
    </lineage>
</organism>
<gene>
    <name evidence="2" type="ORF">V6N11_036214</name>
</gene>
<name>A0ABR2R9P7_9ROSI</name>
<dbReference type="EMBL" id="JBBPBN010000024">
    <property type="protein sequence ID" value="KAK9009685.1"/>
    <property type="molecule type" value="Genomic_DNA"/>
</dbReference>
<keyword evidence="3" id="KW-1185">Reference proteome</keyword>
<protein>
    <submittedName>
        <fullName evidence="2">Uncharacterized protein</fullName>
    </submittedName>
</protein>